<dbReference type="Proteomes" id="UP001221208">
    <property type="component" value="Unassembled WGS sequence"/>
</dbReference>
<comment type="caution">
    <text evidence="1">The sequence shown here is derived from an EMBL/GenBank/DDBJ whole genome shotgun (WGS) entry which is preliminary data.</text>
</comment>
<proteinExistence type="predicted"/>
<name>A0ABT5JU44_9BURK</name>
<gene>
    <name evidence="1" type="ORF">OIK44_01335</name>
</gene>
<evidence type="ECO:0000313" key="1">
    <source>
        <dbReference type="EMBL" id="MDC8756228.1"/>
    </source>
</evidence>
<organism evidence="1 2">
    <name type="scientific">Janthinobacterium fluminis</name>
    <dbReference type="NCBI Taxonomy" id="2987524"/>
    <lineage>
        <taxon>Bacteria</taxon>
        <taxon>Pseudomonadati</taxon>
        <taxon>Pseudomonadota</taxon>
        <taxon>Betaproteobacteria</taxon>
        <taxon>Burkholderiales</taxon>
        <taxon>Oxalobacteraceae</taxon>
        <taxon>Janthinobacterium</taxon>
    </lineage>
</organism>
<keyword evidence="2" id="KW-1185">Reference proteome</keyword>
<reference evidence="1 2" key="1">
    <citation type="submission" date="2022-10" db="EMBL/GenBank/DDBJ databases">
        <title>Janthinobacterium sp. hw3 Genome sequencing.</title>
        <authorList>
            <person name="Park S."/>
        </authorList>
    </citation>
    <scope>NUCLEOTIDE SEQUENCE [LARGE SCALE GENOMIC DNA]</scope>
    <source>
        <strain evidence="2">hw3</strain>
    </source>
</reference>
<accession>A0ABT5JU44</accession>
<protein>
    <recommendedName>
        <fullName evidence="3">DUF1566 domain-containing protein</fullName>
    </recommendedName>
</protein>
<evidence type="ECO:0008006" key="3">
    <source>
        <dbReference type="Google" id="ProtNLM"/>
    </source>
</evidence>
<dbReference type="EMBL" id="JAQQXR010000001">
    <property type="protein sequence ID" value="MDC8756228.1"/>
    <property type="molecule type" value="Genomic_DNA"/>
</dbReference>
<evidence type="ECO:0000313" key="2">
    <source>
        <dbReference type="Proteomes" id="UP001221208"/>
    </source>
</evidence>
<sequence length="165" mass="18197">MTAVTENVTLQLGDAELSVPKETLVLAWLQNMLADASRPASAAPLHRIGAEWLDEVGLYAGIMRGDAGAPDYHLFLLPGELVDAGWDKAVEWAESAGGTLPTRREQSLLFANLKEEFEPAWHWAGEQFAADPSYAWLQYFDLGLQGNGLKSYEGRARAVRRLIIQ</sequence>
<dbReference type="RefSeq" id="WP_273668854.1">
    <property type="nucleotide sequence ID" value="NZ_JAQQXR010000001.1"/>
</dbReference>